<evidence type="ECO:0000256" key="1">
    <source>
        <dbReference type="SAM" id="MobiDB-lite"/>
    </source>
</evidence>
<dbReference type="RefSeq" id="WP_183368494.1">
    <property type="nucleotide sequence ID" value="NZ_JACIEZ010000017.1"/>
</dbReference>
<comment type="caution">
    <text evidence="2">The sequence shown here is derived from an EMBL/GenBank/DDBJ whole genome shotgun (WGS) entry which is preliminary data.</text>
</comment>
<protein>
    <recommendedName>
        <fullName evidence="4">DUF2946 domain-containing protein</fullName>
    </recommendedName>
</protein>
<gene>
    <name evidence="2" type="ORF">GGR23_004493</name>
</gene>
<feature type="region of interest" description="Disordered" evidence="1">
    <location>
        <begin position="48"/>
        <end position="76"/>
    </location>
</feature>
<proteinExistence type="predicted"/>
<sequence>MKSVFRIRSTLLTLFFRLVIVMSLAGYSTYAVETVMHSNFGSETATVEAAGNHGGHDTAMTTSPADDGHDHDHSAPEKTKPSCCVDYCGVAALTCAGAAIAHPRSELVLVALDDRDFMGRLPQLHRPPSI</sequence>
<evidence type="ECO:0008006" key="4">
    <source>
        <dbReference type="Google" id="ProtNLM"/>
    </source>
</evidence>
<keyword evidence="3" id="KW-1185">Reference proteome</keyword>
<dbReference type="AlphaFoldDB" id="A0A7W6JB84"/>
<evidence type="ECO:0000313" key="2">
    <source>
        <dbReference type="EMBL" id="MBB4067262.1"/>
    </source>
</evidence>
<evidence type="ECO:0000313" key="3">
    <source>
        <dbReference type="Proteomes" id="UP000528286"/>
    </source>
</evidence>
<accession>A0A7W6JB84</accession>
<dbReference type="EMBL" id="JACIEZ010000017">
    <property type="protein sequence ID" value="MBB4067262.1"/>
    <property type="molecule type" value="Genomic_DNA"/>
</dbReference>
<organism evidence="2 3">
    <name type="scientific">Gellertiella hungarica</name>
    <dbReference type="NCBI Taxonomy" id="1572859"/>
    <lineage>
        <taxon>Bacteria</taxon>
        <taxon>Pseudomonadati</taxon>
        <taxon>Pseudomonadota</taxon>
        <taxon>Alphaproteobacteria</taxon>
        <taxon>Hyphomicrobiales</taxon>
        <taxon>Rhizobiaceae</taxon>
        <taxon>Gellertiella</taxon>
    </lineage>
</organism>
<reference evidence="2 3" key="1">
    <citation type="submission" date="2020-08" db="EMBL/GenBank/DDBJ databases">
        <title>Genomic Encyclopedia of Type Strains, Phase IV (KMG-IV): sequencing the most valuable type-strain genomes for metagenomic binning, comparative biology and taxonomic classification.</title>
        <authorList>
            <person name="Goeker M."/>
        </authorList>
    </citation>
    <scope>NUCLEOTIDE SEQUENCE [LARGE SCALE GENOMIC DNA]</scope>
    <source>
        <strain evidence="2 3">DSM 29853</strain>
    </source>
</reference>
<dbReference type="Proteomes" id="UP000528286">
    <property type="component" value="Unassembled WGS sequence"/>
</dbReference>
<name>A0A7W6JB84_9HYPH</name>
<feature type="compositionally biased region" description="Basic and acidic residues" evidence="1">
    <location>
        <begin position="66"/>
        <end position="76"/>
    </location>
</feature>